<dbReference type="RefSeq" id="XP_005782935.1">
    <property type="nucleotide sequence ID" value="XM_005782878.1"/>
</dbReference>
<accession>A0A0D3K421</accession>
<evidence type="ECO:0000256" key="1">
    <source>
        <dbReference type="SAM" id="MobiDB-lite"/>
    </source>
</evidence>
<proteinExistence type="predicted"/>
<dbReference type="PaxDb" id="2903-EOD30506"/>
<feature type="region of interest" description="Disordered" evidence="1">
    <location>
        <begin position="1"/>
        <end position="167"/>
    </location>
</feature>
<name>A0A0D3K421_EMIH1</name>
<organism evidence="2 3">
    <name type="scientific">Emiliania huxleyi (strain CCMP1516)</name>
    <dbReference type="NCBI Taxonomy" id="280463"/>
    <lineage>
        <taxon>Eukaryota</taxon>
        <taxon>Haptista</taxon>
        <taxon>Haptophyta</taxon>
        <taxon>Prymnesiophyceae</taxon>
        <taxon>Isochrysidales</taxon>
        <taxon>Noelaerhabdaceae</taxon>
        <taxon>Emiliania</taxon>
    </lineage>
</organism>
<feature type="compositionally biased region" description="Basic and acidic residues" evidence="1">
    <location>
        <begin position="1"/>
        <end position="25"/>
    </location>
</feature>
<reference evidence="2" key="2">
    <citation type="submission" date="2024-10" db="UniProtKB">
        <authorList>
            <consortium name="EnsemblProtists"/>
        </authorList>
    </citation>
    <scope>IDENTIFICATION</scope>
</reference>
<reference evidence="3" key="1">
    <citation type="journal article" date="2013" name="Nature">
        <title>Pan genome of the phytoplankton Emiliania underpins its global distribution.</title>
        <authorList>
            <person name="Read B.A."/>
            <person name="Kegel J."/>
            <person name="Klute M.J."/>
            <person name="Kuo A."/>
            <person name="Lefebvre S.C."/>
            <person name="Maumus F."/>
            <person name="Mayer C."/>
            <person name="Miller J."/>
            <person name="Monier A."/>
            <person name="Salamov A."/>
            <person name="Young J."/>
            <person name="Aguilar M."/>
            <person name="Claverie J.M."/>
            <person name="Frickenhaus S."/>
            <person name="Gonzalez K."/>
            <person name="Herman E.K."/>
            <person name="Lin Y.C."/>
            <person name="Napier J."/>
            <person name="Ogata H."/>
            <person name="Sarno A.F."/>
            <person name="Shmutz J."/>
            <person name="Schroeder D."/>
            <person name="de Vargas C."/>
            <person name="Verret F."/>
            <person name="von Dassow P."/>
            <person name="Valentin K."/>
            <person name="Van de Peer Y."/>
            <person name="Wheeler G."/>
            <person name="Dacks J.B."/>
            <person name="Delwiche C.F."/>
            <person name="Dyhrman S.T."/>
            <person name="Glockner G."/>
            <person name="John U."/>
            <person name="Richards T."/>
            <person name="Worden A.Z."/>
            <person name="Zhang X."/>
            <person name="Grigoriev I.V."/>
            <person name="Allen A.E."/>
            <person name="Bidle K."/>
            <person name="Borodovsky M."/>
            <person name="Bowler C."/>
            <person name="Brownlee C."/>
            <person name="Cock J.M."/>
            <person name="Elias M."/>
            <person name="Gladyshev V.N."/>
            <person name="Groth M."/>
            <person name="Guda C."/>
            <person name="Hadaegh A."/>
            <person name="Iglesias-Rodriguez M.D."/>
            <person name="Jenkins J."/>
            <person name="Jones B.M."/>
            <person name="Lawson T."/>
            <person name="Leese F."/>
            <person name="Lindquist E."/>
            <person name="Lobanov A."/>
            <person name="Lomsadze A."/>
            <person name="Malik S.B."/>
            <person name="Marsh M.E."/>
            <person name="Mackinder L."/>
            <person name="Mock T."/>
            <person name="Mueller-Roeber B."/>
            <person name="Pagarete A."/>
            <person name="Parker M."/>
            <person name="Probert I."/>
            <person name="Quesneville H."/>
            <person name="Raines C."/>
            <person name="Rensing S.A."/>
            <person name="Riano-Pachon D.M."/>
            <person name="Richier S."/>
            <person name="Rokitta S."/>
            <person name="Shiraiwa Y."/>
            <person name="Soanes D.M."/>
            <person name="van der Giezen M."/>
            <person name="Wahlund T.M."/>
            <person name="Williams B."/>
            <person name="Wilson W."/>
            <person name="Wolfe G."/>
            <person name="Wurch L.L."/>
        </authorList>
    </citation>
    <scope>NUCLEOTIDE SEQUENCE</scope>
</reference>
<keyword evidence="3" id="KW-1185">Reference proteome</keyword>
<dbReference type="GeneID" id="17275780"/>
<sequence>MRAAELDRRRPREPHRHDSAHDRPAPGRRRGAPLGHLQRPRAVHRPHPLRHAALRARAPRHRHPPLHDPAHPGQAVRRAPRPRKAHGGVRRHGGGERCSKAAFHVLFSPSESDRPPSAAHSAPGGRGPTVSPRFRSLSRAPRFPPAIPDRRGRPPLSAASAAGPASRRVTPLPLRCAPFYVCW</sequence>
<dbReference type="EnsemblProtists" id="EOD30506">
    <property type="protein sequence ID" value="EOD30506"/>
    <property type="gene ID" value="EMIHUDRAFT_456571"/>
</dbReference>
<dbReference type="Proteomes" id="UP000013827">
    <property type="component" value="Unassembled WGS sequence"/>
</dbReference>
<feature type="compositionally biased region" description="Basic residues" evidence="1">
    <location>
        <begin position="78"/>
        <end position="92"/>
    </location>
</feature>
<dbReference type="KEGG" id="ehx:EMIHUDRAFT_456571"/>
<dbReference type="AlphaFoldDB" id="A0A0D3K421"/>
<feature type="compositionally biased region" description="Low complexity" evidence="1">
    <location>
        <begin position="154"/>
        <end position="167"/>
    </location>
</feature>
<protein>
    <submittedName>
        <fullName evidence="2">Uncharacterized protein</fullName>
    </submittedName>
</protein>
<dbReference type="HOGENOM" id="CLU_1478797_0_0_1"/>
<evidence type="ECO:0000313" key="2">
    <source>
        <dbReference type="EnsemblProtists" id="EOD30506"/>
    </source>
</evidence>
<evidence type="ECO:0000313" key="3">
    <source>
        <dbReference type="Proteomes" id="UP000013827"/>
    </source>
</evidence>
<feature type="compositionally biased region" description="Basic residues" evidence="1">
    <location>
        <begin position="38"/>
        <end position="64"/>
    </location>
</feature>